<evidence type="ECO:0000256" key="3">
    <source>
        <dbReference type="ARBA" id="ARBA00022833"/>
    </source>
</evidence>
<dbReference type="Pfam" id="PF13087">
    <property type="entry name" value="AAA_12"/>
    <property type="match status" value="1"/>
</dbReference>
<dbReference type="Pfam" id="PF00642">
    <property type="entry name" value="zf-CCCH"/>
    <property type="match status" value="1"/>
</dbReference>
<dbReference type="InterPro" id="IPR041679">
    <property type="entry name" value="DNA2/NAM7-like_C"/>
</dbReference>
<dbReference type="GO" id="GO:0006369">
    <property type="term" value="P:termination of RNA polymerase II transcription"/>
    <property type="evidence" value="ECO:0007669"/>
    <property type="project" value="TreeGrafter"/>
</dbReference>
<dbReference type="PROSITE" id="PS50103">
    <property type="entry name" value="ZF_C3H1"/>
    <property type="match status" value="1"/>
</dbReference>
<dbReference type="GO" id="GO:0004386">
    <property type="term" value="F:helicase activity"/>
    <property type="evidence" value="ECO:0007669"/>
    <property type="project" value="UniProtKB-KW"/>
</dbReference>
<keyword evidence="8" id="KW-1185">Reference proteome</keyword>
<keyword evidence="7" id="KW-0067">ATP-binding</keyword>
<keyword evidence="1 4" id="KW-0479">Metal-binding</keyword>
<dbReference type="SUPFAM" id="SSF52540">
    <property type="entry name" value="P-loop containing nucleoside triphosphate hydrolases"/>
    <property type="match status" value="1"/>
</dbReference>
<dbReference type="CDD" id="cd18808">
    <property type="entry name" value="SF1_C_Upf1"/>
    <property type="match status" value="1"/>
</dbReference>
<evidence type="ECO:0000256" key="2">
    <source>
        <dbReference type="ARBA" id="ARBA00022771"/>
    </source>
</evidence>
<evidence type="ECO:0000256" key="1">
    <source>
        <dbReference type="ARBA" id="ARBA00022723"/>
    </source>
</evidence>
<keyword evidence="7" id="KW-0378">Hydrolase</keyword>
<evidence type="ECO:0000256" key="4">
    <source>
        <dbReference type="PROSITE-ProRule" id="PRU00723"/>
    </source>
</evidence>
<keyword evidence="7" id="KW-0347">Helicase</keyword>
<dbReference type="InterPro" id="IPR045055">
    <property type="entry name" value="DNA2/NAM7-like"/>
</dbReference>
<feature type="zinc finger region" description="C3H1-type" evidence="4">
    <location>
        <begin position="168"/>
        <end position="196"/>
    </location>
</feature>
<dbReference type="PANTHER" id="PTHR10887">
    <property type="entry name" value="DNA2/NAM7 HELICASE FAMILY"/>
    <property type="match status" value="1"/>
</dbReference>
<evidence type="ECO:0000313" key="7">
    <source>
        <dbReference type="EMBL" id="KAI6657064.1"/>
    </source>
</evidence>
<dbReference type="InterPro" id="IPR013087">
    <property type="entry name" value="Znf_C2H2_type"/>
</dbReference>
<dbReference type="AlphaFoldDB" id="A0AAV7K9L9"/>
<dbReference type="GO" id="GO:0016604">
    <property type="term" value="C:nuclear body"/>
    <property type="evidence" value="ECO:0007669"/>
    <property type="project" value="TreeGrafter"/>
</dbReference>
<keyword evidence="3 4" id="KW-0862">Zinc</keyword>
<dbReference type="Gene3D" id="3.40.50.300">
    <property type="entry name" value="P-loop containing nucleotide triphosphate hydrolases"/>
    <property type="match status" value="2"/>
</dbReference>
<organism evidence="7 8">
    <name type="scientific">Oopsacas minuta</name>
    <dbReference type="NCBI Taxonomy" id="111878"/>
    <lineage>
        <taxon>Eukaryota</taxon>
        <taxon>Metazoa</taxon>
        <taxon>Porifera</taxon>
        <taxon>Hexactinellida</taxon>
        <taxon>Hexasterophora</taxon>
        <taxon>Lyssacinosida</taxon>
        <taxon>Leucopsacidae</taxon>
        <taxon>Oopsacas</taxon>
    </lineage>
</organism>
<dbReference type="GO" id="GO:0008270">
    <property type="term" value="F:zinc ion binding"/>
    <property type="evidence" value="ECO:0007669"/>
    <property type="project" value="UniProtKB-KW"/>
</dbReference>
<comment type="caution">
    <text evidence="7">The sequence shown here is derived from an EMBL/GenBank/DDBJ whole genome shotgun (WGS) entry which is preliminary data.</text>
</comment>
<dbReference type="InterPro" id="IPR000571">
    <property type="entry name" value="Znf_CCCH"/>
</dbReference>
<proteinExistence type="predicted"/>
<dbReference type="PROSITE" id="PS00028">
    <property type="entry name" value="ZINC_FINGER_C2H2_1"/>
    <property type="match status" value="1"/>
</dbReference>
<dbReference type="InterPro" id="IPR041677">
    <property type="entry name" value="DNA2/NAM7_AAA_11"/>
</dbReference>
<keyword evidence="2 4" id="KW-0863">Zinc-finger</keyword>
<evidence type="ECO:0000259" key="6">
    <source>
        <dbReference type="PROSITE" id="PS50103"/>
    </source>
</evidence>
<dbReference type="Proteomes" id="UP001165289">
    <property type="component" value="Unassembled WGS sequence"/>
</dbReference>
<accession>A0AAV7K9L9</accession>
<feature type="domain" description="C3H1-type" evidence="6">
    <location>
        <begin position="168"/>
        <end position="196"/>
    </location>
</feature>
<dbReference type="InterPro" id="IPR047187">
    <property type="entry name" value="SF1_C_Upf1"/>
</dbReference>
<feature type="region of interest" description="Disordered" evidence="5">
    <location>
        <begin position="1247"/>
        <end position="1266"/>
    </location>
</feature>
<dbReference type="InterPro" id="IPR027417">
    <property type="entry name" value="P-loop_NTPase"/>
</dbReference>
<dbReference type="Pfam" id="PF13086">
    <property type="entry name" value="AAA_11"/>
    <property type="match status" value="1"/>
</dbReference>
<dbReference type="PANTHER" id="PTHR10887:SF495">
    <property type="entry name" value="HELICASE SENATAXIN ISOFORM X1-RELATED"/>
    <property type="match status" value="1"/>
</dbReference>
<evidence type="ECO:0000256" key="5">
    <source>
        <dbReference type="SAM" id="MobiDB-lite"/>
    </source>
</evidence>
<name>A0AAV7K9L9_9METZ</name>
<evidence type="ECO:0000313" key="8">
    <source>
        <dbReference type="Proteomes" id="UP001165289"/>
    </source>
</evidence>
<dbReference type="InterPro" id="IPR036855">
    <property type="entry name" value="Znf_CCCH_sf"/>
</dbReference>
<gene>
    <name evidence="7" type="ORF">LOD99_15850</name>
</gene>
<keyword evidence="7" id="KW-0547">Nucleotide-binding</keyword>
<dbReference type="GO" id="GO:0001147">
    <property type="term" value="F:transcription termination site sequence-specific DNA binding"/>
    <property type="evidence" value="ECO:0007669"/>
    <property type="project" value="TreeGrafter"/>
</dbReference>
<dbReference type="Gene3D" id="4.10.1000.10">
    <property type="entry name" value="Zinc finger, CCCH-type"/>
    <property type="match status" value="1"/>
</dbReference>
<dbReference type="SUPFAM" id="SSF90229">
    <property type="entry name" value="CCCH zinc finger"/>
    <property type="match status" value="1"/>
</dbReference>
<dbReference type="EMBL" id="JAKMXF010000122">
    <property type="protein sequence ID" value="KAI6657064.1"/>
    <property type="molecule type" value="Genomic_DNA"/>
</dbReference>
<reference evidence="7 8" key="1">
    <citation type="journal article" date="2023" name="BMC Biol.">
        <title>The compact genome of the sponge Oopsacas minuta (Hexactinellida) is lacking key metazoan core genes.</title>
        <authorList>
            <person name="Santini S."/>
            <person name="Schenkelaars Q."/>
            <person name="Jourda C."/>
            <person name="Duchesne M."/>
            <person name="Belahbib H."/>
            <person name="Rocher C."/>
            <person name="Selva M."/>
            <person name="Riesgo A."/>
            <person name="Vervoort M."/>
            <person name="Leys S.P."/>
            <person name="Kodjabachian L."/>
            <person name="Le Bivic A."/>
            <person name="Borchiellini C."/>
            <person name="Claverie J.M."/>
            <person name="Renard E."/>
        </authorList>
    </citation>
    <scope>NUCLEOTIDE SEQUENCE [LARGE SCALE GENOMIC DNA]</scope>
    <source>
        <strain evidence="7">SPO-2</strain>
    </source>
</reference>
<protein>
    <submittedName>
        <fullName evidence="7">Helicase with zinc finger domain-like</fullName>
    </submittedName>
</protein>
<sequence length="1266" mass="147316">MNSFETHHVCEDCFMDTLSIIPPTLEKFRYRDGKCKTCGRQWVGIHVGYYTPHRKWYIIRPRSFNSELSMCRYKNGMCYRGCRRAHNQLELEMWIEDDRLLMIRKRPSKPKFGCVICQLEFRDNDNLNAHLMSKQHETRAYHMWILPDVGSSIRYTGPIRTRPRLQYGKDYELCRNFARKRWCQYGTGCKYAHSKEELTVWMDAFTARTFQCEDRRYNSDGLQEDMSSYKKYSSSEISEGGACRYPSESEISSQSWNYTEYCSSISSKFDGEPEHVREVYEGISYYGIEPCLRRFLKNIKINCIRSQTVTIEEYNRANNIKWVFYLKATQNYELNSIVLCDNKKIFWLGEIFKCSTKGSGRVEIKHKFVPNRTNYLLCQTFNQDSYFEISLFCKPEVVGSYKARIIFQIKDQLLLAREVKVKILGEGFKNICEDFEIITKQPPIRIPRVEELLKVNWEYNFKFVNTHINKSYQIPNFVEKNLNTGYYDNMPDEINKEYFVKRFHSLLYFEEFEHKRSLMRYDLPDQIITFRSVEKQITVERDYGRDRTYNAPKDFRYLTLKLNHRLFEGYRAFRPPKLAYFIPNGTKLAYEYEVRHMGAEYLIVLIHTELIDACQPFGGQAFVRFVPDRKDYIQMHEALELVRMSVLFPLHRKLEVPYSWGRDHLLELLENEKLSLQQKEAVYSIVDSNYQSFPTIICGPFGCGKTWTLSVAAKLISRLFHRAKILIVTKTNSSANLYIELLQKHFDTITMFRNKQGNKKIMFRHFSKSRSLQVDDDEVKAFANIEYDSYKGIKYYELEVCTIVVTTLVALASLLPPRARGRSQALFTHIFMDEAAQVIEPEACIALCLANDSTKIVLAGDVYQTKPLILSKYGKQYGLDESLLQRFEQLPAYETGALRICKIELRENFRSQETIVKFLSELFYDDSLIANPPCITGPTNYPALSFLHVSGDERRLHGFPSFYNKEEAELTILALRKFVEAGLKVENIGVLSTHKAQVRLIYEAVKEESRKCRTKGHTKDVCIQNNCISNRTINVRNLEGVQGREYDLVIVNTVRTLSDDMGELSMEDKLDLGLLDDVTQFNTILTRARGWVLVIGDMDCIQNVGECSNVWYKYIEACDNAKGLFRTSEEFKNFKMKAGVTKHETEKLGKEATKGSTNRVDKIDSISSYDIKYNSSQTFITTCQHDLENSQSSFSTDIITYGTDQNVIDTNQATPQSLLQHQGQDSAPMHSQIDWTDEATSFTDIVSVTQPTDDTSPTEYNSITKL</sequence>